<feature type="non-terminal residue" evidence="3">
    <location>
        <position position="1"/>
    </location>
</feature>
<sequence>EQFIPIDIHTNKLSDWLLSRRHCNREWQAQILTIREKINNAIQDMPVHVGITKLLSGSYINYFHCQKIIEILKETEADSKNFFGSYGSQRMKDWQEIVRLYERDSVYLAEAAQMLIRNVNYEVPSLKKEIAKYEQLQLECDKKEAEYAKTYNVVRGDFQTLCEQLGIQGQKIKHELVDLLAELPSIYRKCADRVKTLNEAVEFYAEFVKFIFGGEHSGGCVPLLKYMIEHGNTTTYQWKYGEPPLKIEELNIKFEDETDSQSKLLHSIDFGDGGGNIDSGTDLQIDFSGITIEEGDIDWGISRVESPAETGNEIDFNTLLQESGIVVQSSGTEGGVARDKEALTILDNLETRNTFINELMELESFLKVRLFEMNGPSNVLTLSQLQGGPAVIQLQTTESVSAMLNQVHVVISEITDSRTQHLHNIKHSPRYTFCLFS</sequence>
<evidence type="ECO:0000256" key="2">
    <source>
        <dbReference type="SAM" id="Coils"/>
    </source>
</evidence>
<comment type="similarity">
    <text evidence="1">Belongs to the CDK5RAP3 family.</text>
</comment>
<keyword evidence="2" id="KW-0175">Coiled coil</keyword>
<dbReference type="EMBL" id="KK853452">
    <property type="protein sequence ID" value="KDR07538.1"/>
    <property type="molecule type" value="Genomic_DNA"/>
</dbReference>
<feature type="coiled-coil region" evidence="2">
    <location>
        <begin position="126"/>
        <end position="153"/>
    </location>
</feature>
<dbReference type="Pfam" id="PF05600">
    <property type="entry name" value="CDK5RAP3"/>
    <property type="match status" value="1"/>
</dbReference>
<dbReference type="eggNOG" id="KOG2607">
    <property type="taxonomic scope" value="Eukaryota"/>
</dbReference>
<dbReference type="AlphaFoldDB" id="A0A067QGR3"/>
<feature type="non-terminal residue" evidence="3">
    <location>
        <position position="437"/>
    </location>
</feature>
<dbReference type="GO" id="GO:0012505">
    <property type="term" value="C:endomembrane system"/>
    <property type="evidence" value="ECO:0007669"/>
    <property type="project" value="TreeGrafter"/>
</dbReference>
<accession>A0A067QGR3</accession>
<dbReference type="PANTHER" id="PTHR14894">
    <property type="entry name" value="CDK5 REGULATORY SUBUNIT-ASSOCIATED PROTEIN 3"/>
    <property type="match status" value="1"/>
</dbReference>
<name>A0A067QGR3_ZOONE</name>
<dbReference type="FunCoup" id="A0A067QGR3">
    <property type="interactions" value="1530"/>
</dbReference>
<dbReference type="Proteomes" id="UP000027135">
    <property type="component" value="Unassembled WGS sequence"/>
</dbReference>
<evidence type="ECO:0000313" key="3">
    <source>
        <dbReference type="EMBL" id="KDR07538.1"/>
    </source>
</evidence>
<proteinExistence type="inferred from homology"/>
<protein>
    <recommendedName>
        <fullName evidence="5">CDK5 regulatory subunit-associated protein 3</fullName>
    </recommendedName>
</protein>
<organism evidence="3 4">
    <name type="scientific">Zootermopsis nevadensis</name>
    <name type="common">Dampwood termite</name>
    <dbReference type="NCBI Taxonomy" id="136037"/>
    <lineage>
        <taxon>Eukaryota</taxon>
        <taxon>Metazoa</taxon>
        <taxon>Ecdysozoa</taxon>
        <taxon>Arthropoda</taxon>
        <taxon>Hexapoda</taxon>
        <taxon>Insecta</taxon>
        <taxon>Pterygota</taxon>
        <taxon>Neoptera</taxon>
        <taxon>Polyneoptera</taxon>
        <taxon>Dictyoptera</taxon>
        <taxon>Blattodea</taxon>
        <taxon>Blattoidea</taxon>
        <taxon>Termitoidae</taxon>
        <taxon>Termopsidae</taxon>
        <taxon>Zootermopsis</taxon>
    </lineage>
</organism>
<gene>
    <name evidence="3" type="ORF">L798_02918</name>
</gene>
<dbReference type="GO" id="GO:0007346">
    <property type="term" value="P:regulation of mitotic cell cycle"/>
    <property type="evidence" value="ECO:0007669"/>
    <property type="project" value="TreeGrafter"/>
</dbReference>
<dbReference type="PANTHER" id="PTHR14894:SF0">
    <property type="entry name" value="CDK5 REGULATORY SUBUNIT-ASSOCIATED PROTEIN 3"/>
    <property type="match status" value="1"/>
</dbReference>
<dbReference type="InParanoid" id="A0A067QGR3"/>
<evidence type="ECO:0008006" key="5">
    <source>
        <dbReference type="Google" id="ProtNLM"/>
    </source>
</evidence>
<dbReference type="InterPro" id="IPR008491">
    <property type="entry name" value="CDK5RAP3"/>
</dbReference>
<dbReference type="OMA" id="RHLNDNI"/>
<reference evidence="3 4" key="1">
    <citation type="journal article" date="2014" name="Nat. Commun.">
        <title>Molecular traces of alternative social organization in a termite genome.</title>
        <authorList>
            <person name="Terrapon N."/>
            <person name="Li C."/>
            <person name="Robertson H.M."/>
            <person name="Ji L."/>
            <person name="Meng X."/>
            <person name="Booth W."/>
            <person name="Chen Z."/>
            <person name="Childers C.P."/>
            <person name="Glastad K.M."/>
            <person name="Gokhale K."/>
            <person name="Gowin J."/>
            <person name="Gronenberg W."/>
            <person name="Hermansen R.A."/>
            <person name="Hu H."/>
            <person name="Hunt B.G."/>
            <person name="Huylmans A.K."/>
            <person name="Khalil S.M."/>
            <person name="Mitchell R.D."/>
            <person name="Munoz-Torres M.C."/>
            <person name="Mustard J.A."/>
            <person name="Pan H."/>
            <person name="Reese J.T."/>
            <person name="Scharf M.E."/>
            <person name="Sun F."/>
            <person name="Vogel H."/>
            <person name="Xiao J."/>
            <person name="Yang W."/>
            <person name="Yang Z."/>
            <person name="Yang Z."/>
            <person name="Zhou J."/>
            <person name="Zhu J."/>
            <person name="Brent C.S."/>
            <person name="Elsik C.G."/>
            <person name="Goodisman M.A."/>
            <person name="Liberles D.A."/>
            <person name="Roe R.M."/>
            <person name="Vargo E.L."/>
            <person name="Vilcinskas A."/>
            <person name="Wang J."/>
            <person name="Bornberg-Bauer E."/>
            <person name="Korb J."/>
            <person name="Zhang G."/>
            <person name="Liebig J."/>
        </authorList>
    </citation>
    <scope>NUCLEOTIDE SEQUENCE [LARGE SCALE GENOMIC DNA]</scope>
    <source>
        <tissue evidence="3">Whole organism</tissue>
    </source>
</reference>
<dbReference type="STRING" id="136037.A0A067QGR3"/>
<evidence type="ECO:0000313" key="4">
    <source>
        <dbReference type="Proteomes" id="UP000027135"/>
    </source>
</evidence>
<keyword evidence="4" id="KW-1185">Reference proteome</keyword>
<evidence type="ECO:0000256" key="1">
    <source>
        <dbReference type="ARBA" id="ARBA00007478"/>
    </source>
</evidence>